<comment type="caution">
    <text evidence="2">The sequence shown here is derived from an EMBL/GenBank/DDBJ whole genome shotgun (WGS) entry which is preliminary data.</text>
</comment>
<proteinExistence type="predicted"/>
<gene>
    <name evidence="2" type="ORF">U0070_004076</name>
</gene>
<dbReference type="AlphaFoldDB" id="A0AAW0K9H7"/>
<dbReference type="PROSITE" id="PS50005">
    <property type="entry name" value="TPR"/>
    <property type="match status" value="1"/>
</dbReference>
<sequence>MKCYDLAKFTIYQVAEMNKGLIELTPIQQALIYSFCENHDKAISVLEGVTATRPEISTYALLAKAQMKAKKIKEALRIFKKALEMFSSSDKGPNAITVLAECLYNLGLCYMEEGNLQMVSVCLEAEIICGFHAG</sequence>
<evidence type="ECO:0000313" key="3">
    <source>
        <dbReference type="Proteomes" id="UP001488838"/>
    </source>
</evidence>
<dbReference type="SMART" id="SM00028">
    <property type="entry name" value="TPR"/>
    <property type="match status" value="2"/>
</dbReference>
<evidence type="ECO:0008006" key="4">
    <source>
        <dbReference type="Google" id="ProtNLM"/>
    </source>
</evidence>
<dbReference type="InterPro" id="IPR019734">
    <property type="entry name" value="TPR_rpt"/>
</dbReference>
<feature type="repeat" description="TPR" evidence="1">
    <location>
        <begin position="56"/>
        <end position="89"/>
    </location>
</feature>
<dbReference type="EMBL" id="JBBHLL010000001">
    <property type="protein sequence ID" value="KAK7835985.1"/>
    <property type="molecule type" value="Genomic_DNA"/>
</dbReference>
<evidence type="ECO:0000313" key="2">
    <source>
        <dbReference type="EMBL" id="KAK7835985.1"/>
    </source>
</evidence>
<reference evidence="2 3" key="1">
    <citation type="journal article" date="2023" name="bioRxiv">
        <title>Conserved and derived expression patterns and positive selection on dental genes reveal complex evolutionary context of ever-growing rodent molars.</title>
        <authorList>
            <person name="Calamari Z.T."/>
            <person name="Song A."/>
            <person name="Cohen E."/>
            <person name="Akter M."/>
            <person name="Roy R.D."/>
            <person name="Hallikas O."/>
            <person name="Christensen M.M."/>
            <person name="Li P."/>
            <person name="Marangoni P."/>
            <person name="Jernvall J."/>
            <person name="Klein O.D."/>
        </authorList>
    </citation>
    <scope>NUCLEOTIDE SEQUENCE [LARGE SCALE GENOMIC DNA]</scope>
    <source>
        <strain evidence="2">V071</strain>
    </source>
</reference>
<dbReference type="InterPro" id="IPR011990">
    <property type="entry name" value="TPR-like_helical_dom_sf"/>
</dbReference>
<dbReference type="Pfam" id="PF13181">
    <property type="entry name" value="TPR_8"/>
    <property type="match status" value="1"/>
</dbReference>
<dbReference type="Proteomes" id="UP001488838">
    <property type="component" value="Unassembled WGS sequence"/>
</dbReference>
<organism evidence="2 3">
    <name type="scientific">Myodes glareolus</name>
    <name type="common">Bank vole</name>
    <name type="synonym">Clethrionomys glareolus</name>
    <dbReference type="NCBI Taxonomy" id="447135"/>
    <lineage>
        <taxon>Eukaryota</taxon>
        <taxon>Metazoa</taxon>
        <taxon>Chordata</taxon>
        <taxon>Craniata</taxon>
        <taxon>Vertebrata</taxon>
        <taxon>Euteleostomi</taxon>
        <taxon>Mammalia</taxon>
        <taxon>Eutheria</taxon>
        <taxon>Euarchontoglires</taxon>
        <taxon>Glires</taxon>
        <taxon>Rodentia</taxon>
        <taxon>Myomorpha</taxon>
        <taxon>Muroidea</taxon>
        <taxon>Cricetidae</taxon>
        <taxon>Arvicolinae</taxon>
        <taxon>Myodes</taxon>
    </lineage>
</organism>
<keyword evidence="1" id="KW-0802">TPR repeat</keyword>
<name>A0AAW0K9H7_MYOGA</name>
<dbReference type="Gene3D" id="1.25.40.10">
    <property type="entry name" value="Tetratricopeptide repeat domain"/>
    <property type="match status" value="1"/>
</dbReference>
<evidence type="ECO:0000256" key="1">
    <source>
        <dbReference type="PROSITE-ProRule" id="PRU00339"/>
    </source>
</evidence>
<accession>A0AAW0K9H7</accession>
<feature type="non-terminal residue" evidence="2">
    <location>
        <position position="134"/>
    </location>
</feature>
<dbReference type="SUPFAM" id="SSF48452">
    <property type="entry name" value="TPR-like"/>
    <property type="match status" value="1"/>
</dbReference>
<keyword evidence="3" id="KW-1185">Reference proteome</keyword>
<protein>
    <recommendedName>
        <fullName evidence="4">Tetratricopeptide repeat protein</fullName>
    </recommendedName>
</protein>